<dbReference type="Proteomes" id="UP000092650">
    <property type="component" value="Chromosome"/>
</dbReference>
<reference evidence="2" key="1">
    <citation type="submission" date="2016-10" db="EMBL/GenBank/DDBJ databases">
        <authorList>
            <person name="See-Too W.S."/>
        </authorList>
    </citation>
    <scope>NUCLEOTIDE SEQUENCE [LARGE SCALE GENOMIC DNA]</scope>
    <source>
        <strain evidence="2">DSM 23997</strain>
    </source>
</reference>
<sequence length="179" mass="20471">MYKVFLYSLVFSILAFIVWGSFFEIEIKIAISLIMLTFLPAISKRFYSWDATIRKIKAALYASLFLTGFALLLSIGSIIKGQHIDFASLWFTLFLFLIFLLGSVVYGVPVSSFSDLATARVTRYRFALAFIVHLGFGLISYLFLGPLMYFALIVAVVFFLFDEFLRKQTSKHRETKMAT</sequence>
<accession>A0A1C7E8T9</accession>
<dbReference type="RefSeq" id="WP_068869884.1">
    <property type="nucleotide sequence ID" value="NZ_CP016539.2"/>
</dbReference>
<name>A0A1C7E8T9_9BACL</name>
<dbReference type="OrthoDB" id="68404at2"/>
<proteinExistence type="predicted"/>
<feature type="transmembrane region" description="Helical" evidence="1">
    <location>
        <begin position="59"/>
        <end position="79"/>
    </location>
</feature>
<evidence type="ECO:0000313" key="3">
    <source>
        <dbReference type="Proteomes" id="UP000092650"/>
    </source>
</evidence>
<dbReference type="EMBL" id="CP016539">
    <property type="protein sequence ID" value="ANU20105.1"/>
    <property type="molecule type" value="Genomic_DNA"/>
</dbReference>
<keyword evidence="1" id="KW-1133">Transmembrane helix</keyword>
<keyword evidence="3" id="KW-1185">Reference proteome</keyword>
<gene>
    <name evidence="2" type="ORF">BBI15_07685</name>
</gene>
<feature type="transmembrane region" description="Helical" evidence="1">
    <location>
        <begin position="5"/>
        <end position="23"/>
    </location>
</feature>
<feature type="transmembrane region" description="Helical" evidence="1">
    <location>
        <begin position="29"/>
        <end position="47"/>
    </location>
</feature>
<evidence type="ECO:0000313" key="2">
    <source>
        <dbReference type="EMBL" id="ANU20105.1"/>
    </source>
</evidence>
<keyword evidence="1" id="KW-0812">Transmembrane</keyword>
<dbReference type="AlphaFoldDB" id="A0A1C7E8T9"/>
<organism evidence="2 3">
    <name type="scientific">Planococcus plakortidis</name>
    <dbReference type="NCBI Taxonomy" id="1038856"/>
    <lineage>
        <taxon>Bacteria</taxon>
        <taxon>Bacillati</taxon>
        <taxon>Bacillota</taxon>
        <taxon>Bacilli</taxon>
        <taxon>Bacillales</taxon>
        <taxon>Caryophanaceae</taxon>
        <taxon>Planococcus</taxon>
    </lineage>
</organism>
<feature type="transmembrane region" description="Helical" evidence="1">
    <location>
        <begin position="149"/>
        <end position="165"/>
    </location>
</feature>
<protein>
    <submittedName>
        <fullName evidence="2">Uncharacterized protein</fullName>
    </submittedName>
</protein>
<dbReference type="KEGG" id="ppla:BBI15_07685"/>
<evidence type="ECO:0000256" key="1">
    <source>
        <dbReference type="SAM" id="Phobius"/>
    </source>
</evidence>
<feature type="transmembrane region" description="Helical" evidence="1">
    <location>
        <begin position="91"/>
        <end position="112"/>
    </location>
</feature>
<keyword evidence="1" id="KW-0472">Membrane</keyword>